<gene>
    <name evidence="5" type="ORF">GCM10011399_26250</name>
</gene>
<feature type="chain" id="PRO_5039576949" evidence="3">
    <location>
        <begin position="22"/>
        <end position="411"/>
    </location>
</feature>
<dbReference type="PANTHER" id="PTHR47235">
    <property type="entry name" value="BLR6548 PROTEIN"/>
    <property type="match status" value="1"/>
</dbReference>
<evidence type="ECO:0000256" key="3">
    <source>
        <dbReference type="SAM" id="SignalP"/>
    </source>
</evidence>
<evidence type="ECO:0000313" key="6">
    <source>
        <dbReference type="Proteomes" id="UP000598775"/>
    </source>
</evidence>
<feature type="signal peptide" evidence="3">
    <location>
        <begin position="1"/>
        <end position="21"/>
    </location>
</feature>
<sequence>MSQVRKIAFGVAIVTAVTVLAGCSSSGSSGDDPNAGLTGTPIKLSMSAYIDSPIGSLPEIFSGAEVAAENINKAGGINGRPIQIETCNGKADAATEVTCAQNAVNDTQVLANISSVFAANQAGATQAMQAGGLADVGSVGGDPAVFALDNEYPIEFVPAMTNACAAPEVSGPDAKIGVIVLQNPFSQGTFQVMEPYLKSSAVGSRYVGSVSIPVTQQDYSSVIQELADKGANYIVPLTGQAAGAQIVTAANSAGHNWTFCADAGVFGTSAVSQLAPMTKEFLTSSGFPPTSADYPLVKQFDTEMAAAEKAGDSNASLQINPGNSMRAWLSVHIFAMVAAGISGDITRQSFSTAMTTAKVDLGYAQIDFSKPLGTPPFLRVFQPLATASRWDTGSNQFQKVSQVNLLDLNGN</sequence>
<dbReference type="Pfam" id="PF13458">
    <property type="entry name" value="Peripla_BP_6"/>
    <property type="match status" value="1"/>
</dbReference>
<protein>
    <submittedName>
        <fullName evidence="5">Branched-chain amino acid ABC transporter substrate-binding protein</fullName>
    </submittedName>
</protein>
<dbReference type="SUPFAM" id="SSF53822">
    <property type="entry name" value="Periplasmic binding protein-like I"/>
    <property type="match status" value="1"/>
</dbReference>
<dbReference type="Proteomes" id="UP000598775">
    <property type="component" value="Unassembled WGS sequence"/>
</dbReference>
<dbReference type="PROSITE" id="PS51257">
    <property type="entry name" value="PROKAR_LIPOPROTEIN"/>
    <property type="match status" value="1"/>
</dbReference>
<dbReference type="PANTHER" id="PTHR47235:SF1">
    <property type="entry name" value="BLR6548 PROTEIN"/>
    <property type="match status" value="1"/>
</dbReference>
<dbReference type="RefSeq" id="WP_188679005.1">
    <property type="nucleotide sequence ID" value="NZ_BMGP01000004.1"/>
</dbReference>
<comment type="similarity">
    <text evidence="1">Belongs to the leucine-binding protein family.</text>
</comment>
<dbReference type="EMBL" id="BMGP01000004">
    <property type="protein sequence ID" value="GGF31813.1"/>
    <property type="molecule type" value="Genomic_DNA"/>
</dbReference>
<dbReference type="Gene3D" id="3.40.50.2300">
    <property type="match status" value="2"/>
</dbReference>
<dbReference type="InterPro" id="IPR028082">
    <property type="entry name" value="Peripla_BP_I"/>
</dbReference>
<keyword evidence="2 3" id="KW-0732">Signal</keyword>
<keyword evidence="6" id="KW-1185">Reference proteome</keyword>
<name>A0A917B9S3_9MICO</name>
<evidence type="ECO:0000256" key="1">
    <source>
        <dbReference type="ARBA" id="ARBA00010062"/>
    </source>
</evidence>
<proteinExistence type="inferred from homology"/>
<evidence type="ECO:0000256" key="2">
    <source>
        <dbReference type="ARBA" id="ARBA00022729"/>
    </source>
</evidence>
<evidence type="ECO:0000313" key="5">
    <source>
        <dbReference type="EMBL" id="GGF31813.1"/>
    </source>
</evidence>
<organism evidence="5 6">
    <name type="scientific">Subtercola lobariae</name>
    <dbReference type="NCBI Taxonomy" id="1588641"/>
    <lineage>
        <taxon>Bacteria</taxon>
        <taxon>Bacillati</taxon>
        <taxon>Actinomycetota</taxon>
        <taxon>Actinomycetes</taxon>
        <taxon>Micrococcales</taxon>
        <taxon>Microbacteriaceae</taxon>
        <taxon>Subtercola</taxon>
    </lineage>
</organism>
<comment type="caution">
    <text evidence="5">The sequence shown here is derived from an EMBL/GenBank/DDBJ whole genome shotgun (WGS) entry which is preliminary data.</text>
</comment>
<dbReference type="AlphaFoldDB" id="A0A917B9S3"/>
<feature type="domain" description="Leucine-binding protein" evidence="4">
    <location>
        <begin position="58"/>
        <end position="373"/>
    </location>
</feature>
<evidence type="ECO:0000259" key="4">
    <source>
        <dbReference type="Pfam" id="PF13458"/>
    </source>
</evidence>
<reference evidence="5 6" key="1">
    <citation type="journal article" date="2014" name="Int. J. Syst. Evol. Microbiol.">
        <title>Complete genome sequence of Corynebacterium casei LMG S-19264T (=DSM 44701T), isolated from a smear-ripened cheese.</title>
        <authorList>
            <consortium name="US DOE Joint Genome Institute (JGI-PGF)"/>
            <person name="Walter F."/>
            <person name="Albersmeier A."/>
            <person name="Kalinowski J."/>
            <person name="Ruckert C."/>
        </authorList>
    </citation>
    <scope>NUCLEOTIDE SEQUENCE [LARGE SCALE GENOMIC DNA]</scope>
    <source>
        <strain evidence="5 6">CGMCC 1.12976</strain>
    </source>
</reference>
<accession>A0A917B9S3</accession>
<dbReference type="InterPro" id="IPR028081">
    <property type="entry name" value="Leu-bd"/>
</dbReference>